<organism evidence="2 3">
    <name type="scientific">Paenibacillus donghaensis</name>
    <dbReference type="NCBI Taxonomy" id="414771"/>
    <lineage>
        <taxon>Bacteria</taxon>
        <taxon>Bacillati</taxon>
        <taxon>Bacillota</taxon>
        <taxon>Bacilli</taxon>
        <taxon>Bacillales</taxon>
        <taxon>Paenibacillaceae</taxon>
        <taxon>Paenibacillus</taxon>
    </lineage>
</organism>
<dbReference type="GO" id="GO:0003677">
    <property type="term" value="F:DNA binding"/>
    <property type="evidence" value="ECO:0007669"/>
    <property type="project" value="InterPro"/>
</dbReference>
<gene>
    <name evidence="2" type="ORF">B9T62_19385</name>
</gene>
<name>A0A2Z2KNJ5_9BACL</name>
<dbReference type="SMART" id="SM01040">
    <property type="entry name" value="Bro-N"/>
    <property type="match status" value="1"/>
</dbReference>
<evidence type="ECO:0000259" key="1">
    <source>
        <dbReference type="PROSITE" id="PS51750"/>
    </source>
</evidence>
<sequence>MSLIKFENFEVDTLNEDGSLWDGSGDAWFIPKQIAEALSASNPRKYANELIRKNFERFEGFSVGCKLRSTDGKSYDTNIINENGLYIFLMASNLPQAISFQRQVSEMIKKIRKDKIQVFKSIPQNYKEAVAALLGQLEENDKLQEEIQEQKPKVQIYHRMIDAESNQTFNEVAKSLKIGRNKMLKILRDKKFLMWNNLPYQKYLESNHFFVREVTKNGKNFTQTLVTAKGLDLLGRLFISSKEVIKV</sequence>
<dbReference type="PROSITE" id="PS51750">
    <property type="entry name" value="BRO_N"/>
    <property type="match status" value="1"/>
</dbReference>
<dbReference type="RefSeq" id="WP_087916770.1">
    <property type="nucleotide sequence ID" value="NZ_CP021780.1"/>
</dbReference>
<feature type="domain" description="Bro-N" evidence="1">
    <location>
        <begin position="3"/>
        <end position="115"/>
    </location>
</feature>
<proteinExistence type="predicted"/>
<protein>
    <recommendedName>
        <fullName evidence="1">Bro-N domain-containing protein</fullName>
    </recommendedName>
</protein>
<dbReference type="Pfam" id="PF03374">
    <property type="entry name" value="ANT"/>
    <property type="match status" value="1"/>
</dbReference>
<dbReference type="KEGG" id="pdh:B9T62_19385"/>
<dbReference type="OrthoDB" id="9812611at2"/>
<dbReference type="AlphaFoldDB" id="A0A2Z2KNJ5"/>
<dbReference type="EMBL" id="CP021780">
    <property type="protein sequence ID" value="ASA22772.1"/>
    <property type="molecule type" value="Genomic_DNA"/>
</dbReference>
<keyword evidence="3" id="KW-1185">Reference proteome</keyword>
<dbReference type="Pfam" id="PF02498">
    <property type="entry name" value="Bro-N"/>
    <property type="match status" value="1"/>
</dbReference>
<evidence type="ECO:0000313" key="2">
    <source>
        <dbReference type="EMBL" id="ASA22772.1"/>
    </source>
</evidence>
<dbReference type="InterPro" id="IPR003497">
    <property type="entry name" value="BRO_N_domain"/>
</dbReference>
<dbReference type="InterPro" id="IPR005039">
    <property type="entry name" value="Ant_C"/>
</dbReference>
<accession>A0A2Z2KNJ5</accession>
<reference evidence="2 3" key="1">
    <citation type="submission" date="2017-06" db="EMBL/GenBank/DDBJ databases">
        <title>Complete genome sequence of Paenibacillus donghaensis KCTC 13049T isolated from East Sea sediment, South Korea.</title>
        <authorList>
            <person name="Jung B.K."/>
            <person name="Hong S.-J."/>
            <person name="Shin J.-H."/>
        </authorList>
    </citation>
    <scope>NUCLEOTIDE SEQUENCE [LARGE SCALE GENOMIC DNA]</scope>
    <source>
        <strain evidence="2 3">KCTC 13049</strain>
    </source>
</reference>
<dbReference type="Proteomes" id="UP000249890">
    <property type="component" value="Chromosome"/>
</dbReference>
<evidence type="ECO:0000313" key="3">
    <source>
        <dbReference type="Proteomes" id="UP000249890"/>
    </source>
</evidence>